<organism evidence="1 2">
    <name type="scientific">Protopolystoma xenopodis</name>
    <dbReference type="NCBI Taxonomy" id="117903"/>
    <lineage>
        <taxon>Eukaryota</taxon>
        <taxon>Metazoa</taxon>
        <taxon>Spiralia</taxon>
        <taxon>Lophotrochozoa</taxon>
        <taxon>Platyhelminthes</taxon>
        <taxon>Monogenea</taxon>
        <taxon>Polyopisthocotylea</taxon>
        <taxon>Polystomatidea</taxon>
        <taxon>Polystomatidae</taxon>
        <taxon>Protopolystoma</taxon>
    </lineage>
</organism>
<name>A0A448X6E4_9PLAT</name>
<proteinExistence type="predicted"/>
<accession>A0A448X6E4</accession>
<evidence type="ECO:0000313" key="2">
    <source>
        <dbReference type="Proteomes" id="UP000784294"/>
    </source>
</evidence>
<dbReference type="EMBL" id="CAAALY010101575">
    <property type="protein sequence ID" value="VEL29251.1"/>
    <property type="molecule type" value="Genomic_DNA"/>
</dbReference>
<evidence type="ECO:0000313" key="1">
    <source>
        <dbReference type="EMBL" id="VEL29251.1"/>
    </source>
</evidence>
<sequence>MRITRLLPDPSTMMMCAHLTLLFDGQSSMMVVPTQLTYLTGRHVFLSVWVHLKSYDRTLRRLLN</sequence>
<dbReference type="Proteomes" id="UP000784294">
    <property type="component" value="Unassembled WGS sequence"/>
</dbReference>
<protein>
    <submittedName>
        <fullName evidence="1">Uncharacterized protein</fullName>
    </submittedName>
</protein>
<keyword evidence="2" id="KW-1185">Reference proteome</keyword>
<gene>
    <name evidence="1" type="ORF">PXEA_LOCUS22691</name>
</gene>
<reference evidence="1" key="1">
    <citation type="submission" date="2018-11" db="EMBL/GenBank/DDBJ databases">
        <authorList>
            <consortium name="Pathogen Informatics"/>
        </authorList>
    </citation>
    <scope>NUCLEOTIDE SEQUENCE</scope>
</reference>
<dbReference type="AlphaFoldDB" id="A0A448X6E4"/>
<comment type="caution">
    <text evidence="1">The sequence shown here is derived from an EMBL/GenBank/DDBJ whole genome shotgun (WGS) entry which is preliminary data.</text>
</comment>